<dbReference type="AlphaFoldDB" id="S4MWC6"/>
<gene>
    <name evidence="1" type="ORF">STAFG_2780</name>
</gene>
<accession>S4MWC6</accession>
<comment type="caution">
    <text evidence="1">The sequence shown here is derived from an EMBL/GenBank/DDBJ whole genome shotgun (WGS) entry which is preliminary data.</text>
</comment>
<sequence length="45" mass="4564">MSLQARSLAALATTTDQPLGPGVQAVPASIDRGVATDLVAMLSRI</sequence>
<dbReference type="RefSeq" id="WP_020271743.1">
    <property type="nucleotide sequence ID" value="NZ_KE354137.1"/>
</dbReference>
<evidence type="ECO:0000313" key="1">
    <source>
        <dbReference type="EMBL" id="EPJ40155.1"/>
    </source>
</evidence>
<dbReference type="PATRIC" id="fig|1283301.3.peg.2752"/>
<evidence type="ECO:0000313" key="2">
    <source>
        <dbReference type="Proteomes" id="UP000015001"/>
    </source>
</evidence>
<name>S4MWC6_9ACTN</name>
<organism evidence="1 2">
    <name type="scientific">Streptomyces afghaniensis 772</name>
    <dbReference type="NCBI Taxonomy" id="1283301"/>
    <lineage>
        <taxon>Bacteria</taxon>
        <taxon>Bacillati</taxon>
        <taxon>Actinomycetota</taxon>
        <taxon>Actinomycetes</taxon>
        <taxon>Kitasatosporales</taxon>
        <taxon>Streptomycetaceae</taxon>
        <taxon>Streptomyces</taxon>
    </lineage>
</organism>
<dbReference type="Proteomes" id="UP000015001">
    <property type="component" value="Unassembled WGS sequence"/>
</dbReference>
<dbReference type="EMBL" id="AOPY01001388">
    <property type="protein sequence ID" value="EPJ40155.1"/>
    <property type="molecule type" value="Genomic_DNA"/>
</dbReference>
<proteinExistence type="predicted"/>
<protein>
    <submittedName>
        <fullName evidence="1">Uncharacterized protein</fullName>
    </submittedName>
</protein>
<dbReference type="HOGENOM" id="CLU_3205581_0_0_11"/>
<reference evidence="1 2" key="1">
    <citation type="submission" date="2013-02" db="EMBL/GenBank/DDBJ databases">
        <title>Draft Genome Sequence of Streptomyces afghaniensis, Which Produces Compounds of the Julimycin B-Complex.</title>
        <authorList>
            <person name="Gruening B.A."/>
            <person name="Praeg A."/>
            <person name="Erxleben A."/>
            <person name="Guenther S."/>
            <person name="Fiedler H.-P."/>
            <person name="Goodfellow M."/>
            <person name="Mueller M."/>
        </authorList>
    </citation>
    <scope>NUCLEOTIDE SEQUENCE [LARGE SCALE GENOMIC DNA]</scope>
    <source>
        <strain evidence="1 2">772</strain>
    </source>
</reference>
<dbReference type="OrthoDB" id="9802717at2"/>
<keyword evidence="2" id="KW-1185">Reference proteome</keyword>